<dbReference type="OrthoDB" id="2067520at2"/>
<dbReference type="AlphaFoldDB" id="A0A0H5SHH2"/>
<dbReference type="Pfam" id="PF06810">
    <property type="entry name" value="Phage_scaffold"/>
    <property type="match status" value="1"/>
</dbReference>
<protein>
    <recommendedName>
        <fullName evidence="5">Minor structural protein GP20</fullName>
    </recommendedName>
</protein>
<sequence length="186" mass="20880">MKTEFLKELGLNEEQIKAIMAENGKDIQREHDKFAKIEAERENYKSQLETAQAALKEFEGVDVNNLKSEIEKLQNTLKEKEEQYQKELADRDFNALLERQINEFGGRNVKAVKALLDIETLKASKNQEADIKAALEACKEENDYLFGANEPINNPVAPTGGKTPSSEDAHLAALKAAMGLTDEKEK</sequence>
<feature type="coiled-coil region" evidence="1">
    <location>
        <begin position="27"/>
        <end position="90"/>
    </location>
</feature>
<accession>A0A0H5SHH2</accession>
<name>A0A0H5SHH2_HERHM</name>
<evidence type="ECO:0000313" key="3">
    <source>
        <dbReference type="EMBL" id="CRZ34934.1"/>
    </source>
</evidence>
<gene>
    <name evidence="3" type="ORF">HHT355_1734</name>
</gene>
<organism evidence="3 4">
    <name type="scientific">Herbinix hemicellulosilytica</name>
    <dbReference type="NCBI Taxonomy" id="1564487"/>
    <lineage>
        <taxon>Bacteria</taxon>
        <taxon>Bacillati</taxon>
        <taxon>Bacillota</taxon>
        <taxon>Clostridia</taxon>
        <taxon>Lachnospirales</taxon>
        <taxon>Lachnospiraceae</taxon>
        <taxon>Herbinix</taxon>
    </lineage>
</organism>
<dbReference type="EMBL" id="CVTD020000017">
    <property type="protein sequence ID" value="CRZ34934.1"/>
    <property type="molecule type" value="Genomic_DNA"/>
</dbReference>
<evidence type="ECO:0008006" key="5">
    <source>
        <dbReference type="Google" id="ProtNLM"/>
    </source>
</evidence>
<keyword evidence="4" id="KW-1185">Reference proteome</keyword>
<dbReference type="InterPro" id="IPR009636">
    <property type="entry name" value="SCAF"/>
</dbReference>
<feature type="region of interest" description="Disordered" evidence="2">
    <location>
        <begin position="149"/>
        <end position="169"/>
    </location>
</feature>
<reference evidence="3 4" key="1">
    <citation type="submission" date="2015-06" db="EMBL/GenBank/DDBJ databases">
        <authorList>
            <person name="Wibberg Daniel"/>
        </authorList>
    </citation>
    <scope>NUCLEOTIDE SEQUENCE [LARGE SCALE GENOMIC DNA]</scope>
    <source>
        <strain evidence="3 4">T3/55T</strain>
    </source>
</reference>
<evidence type="ECO:0000313" key="4">
    <source>
        <dbReference type="Proteomes" id="UP000236497"/>
    </source>
</evidence>
<proteinExistence type="predicted"/>
<dbReference type="Proteomes" id="UP000236497">
    <property type="component" value="Unassembled WGS sequence"/>
</dbReference>
<keyword evidence="1" id="KW-0175">Coiled coil</keyword>
<evidence type="ECO:0000256" key="1">
    <source>
        <dbReference type="SAM" id="Coils"/>
    </source>
</evidence>
<dbReference type="RefSeq" id="WP_103203036.1">
    <property type="nucleotide sequence ID" value="NZ_CVTD020000017.1"/>
</dbReference>
<evidence type="ECO:0000256" key="2">
    <source>
        <dbReference type="SAM" id="MobiDB-lite"/>
    </source>
</evidence>